<evidence type="ECO:0000259" key="23">
    <source>
        <dbReference type="Pfam" id="PF16484"/>
    </source>
</evidence>
<keyword evidence="6" id="KW-0808">Transferase</keyword>
<dbReference type="Pfam" id="PF00755">
    <property type="entry name" value="Carn_acyltransf"/>
    <property type="match status" value="1"/>
</dbReference>
<name>A0A7N9CUV3_MACFA</name>
<feature type="transmembrane region" description="Helical" evidence="21">
    <location>
        <begin position="62"/>
        <end position="85"/>
    </location>
</feature>
<dbReference type="UniPathway" id="UPA00659"/>
<gene>
    <name evidence="24" type="primary">CPT1B</name>
</gene>
<keyword evidence="5" id="KW-0813">Transport</keyword>
<feature type="domain" description="Choline/carnitine acyltransferase" evidence="22">
    <location>
        <begin position="177"/>
        <end position="676"/>
    </location>
</feature>
<keyword evidence="10 21" id="KW-1133">Transmembrane helix</keyword>
<dbReference type="GO" id="GO:0005758">
    <property type="term" value="C:mitochondrial intermembrane space"/>
    <property type="evidence" value="ECO:0007669"/>
    <property type="project" value="Ensembl"/>
</dbReference>
<dbReference type="GO" id="GO:0005741">
    <property type="term" value="C:mitochondrial outer membrane"/>
    <property type="evidence" value="ECO:0007669"/>
    <property type="project" value="UniProtKB-SubCell"/>
</dbReference>
<dbReference type="Gene3D" id="6.10.250.1760">
    <property type="match status" value="1"/>
</dbReference>
<evidence type="ECO:0000256" key="12">
    <source>
        <dbReference type="ARBA" id="ARBA00023128"/>
    </source>
</evidence>
<evidence type="ECO:0000256" key="6">
    <source>
        <dbReference type="ARBA" id="ARBA00022679"/>
    </source>
</evidence>
<feature type="domain" description="Carnitine O-palmitoyltransferase N-terminal" evidence="23">
    <location>
        <begin position="1"/>
        <end position="47"/>
    </location>
</feature>
<evidence type="ECO:0000256" key="11">
    <source>
        <dbReference type="ARBA" id="ARBA00023098"/>
    </source>
</evidence>
<evidence type="ECO:0000256" key="3">
    <source>
        <dbReference type="ARBA" id="ARBA00005232"/>
    </source>
</evidence>
<dbReference type="Bgee" id="ENSMFAG00000023471">
    <property type="expression patterns" value="Expressed in heart and 11 other cell types or tissues"/>
</dbReference>
<evidence type="ECO:0000256" key="15">
    <source>
        <dbReference type="ARBA" id="ARBA00040569"/>
    </source>
</evidence>
<comment type="pathway">
    <text evidence="2">Lipid metabolism; fatty acid beta-oxidation.</text>
</comment>
<dbReference type="PROSITE" id="PS00440">
    <property type="entry name" value="ACYLTRANSF_C_2"/>
    <property type="match status" value="1"/>
</dbReference>
<evidence type="ECO:0000256" key="2">
    <source>
        <dbReference type="ARBA" id="ARBA00005005"/>
    </source>
</evidence>
<feature type="active site" description="Proton acceptor" evidence="20">
    <location>
        <position position="474"/>
    </location>
</feature>
<evidence type="ECO:0000256" key="17">
    <source>
        <dbReference type="ARBA" id="ARBA00042959"/>
    </source>
</evidence>
<evidence type="ECO:0000256" key="19">
    <source>
        <dbReference type="ARBA" id="ARBA00048480"/>
    </source>
</evidence>
<dbReference type="InterPro" id="IPR000542">
    <property type="entry name" value="Carn_acyl_trans"/>
</dbReference>
<dbReference type="GO" id="GO:0009437">
    <property type="term" value="P:carnitine metabolic process"/>
    <property type="evidence" value="ECO:0007669"/>
    <property type="project" value="TreeGrafter"/>
</dbReference>
<keyword evidence="14" id="KW-0012">Acyltransferase</keyword>
<evidence type="ECO:0000256" key="21">
    <source>
        <dbReference type="SAM" id="Phobius"/>
    </source>
</evidence>
<comment type="function">
    <text evidence="18">Catalyzes the transfer of the acyl group of long-chain fatty acid-CoA conjugates onto carnitine, an essential step for the mitochondrial uptake of long-chain fatty acids and their subsequent beta-oxidation in the mitochondrion.</text>
</comment>
<keyword evidence="9" id="KW-0276">Fatty acid metabolism</keyword>
<comment type="subcellular location">
    <subcellularLocation>
        <location evidence="1">Mitochondrion outer membrane</location>
        <topology evidence="1">Multi-pass membrane protein</topology>
    </subcellularLocation>
</comment>
<dbReference type="Proteomes" id="UP000233100">
    <property type="component" value="Chromosome 10"/>
</dbReference>
<organism evidence="24 25">
    <name type="scientific">Macaca fascicularis</name>
    <name type="common">Crab-eating macaque</name>
    <name type="synonym">Cynomolgus monkey</name>
    <dbReference type="NCBI Taxonomy" id="9541"/>
    <lineage>
        <taxon>Eukaryota</taxon>
        <taxon>Metazoa</taxon>
        <taxon>Chordata</taxon>
        <taxon>Craniata</taxon>
        <taxon>Vertebrata</taxon>
        <taxon>Euteleostomi</taxon>
        <taxon>Mammalia</taxon>
        <taxon>Eutheria</taxon>
        <taxon>Euarchontoglires</taxon>
        <taxon>Primates</taxon>
        <taxon>Haplorrhini</taxon>
        <taxon>Catarrhini</taxon>
        <taxon>Cercopithecidae</taxon>
        <taxon>Cercopithecinae</taxon>
        <taxon>Macaca</taxon>
    </lineage>
</organism>
<keyword evidence="11" id="KW-0443">Lipid metabolism</keyword>
<evidence type="ECO:0000256" key="9">
    <source>
        <dbReference type="ARBA" id="ARBA00022832"/>
    </source>
</evidence>
<dbReference type="Pfam" id="PF16484">
    <property type="entry name" value="CPT_N"/>
    <property type="match status" value="1"/>
</dbReference>
<evidence type="ECO:0000256" key="1">
    <source>
        <dbReference type="ARBA" id="ARBA00004374"/>
    </source>
</evidence>
<reference evidence="24" key="3">
    <citation type="submission" date="2025-09" db="UniProtKB">
        <authorList>
            <consortium name="Ensembl"/>
        </authorList>
    </citation>
    <scope>IDENTIFICATION</scope>
</reference>
<evidence type="ECO:0000256" key="5">
    <source>
        <dbReference type="ARBA" id="ARBA00022448"/>
    </source>
</evidence>
<reference evidence="24" key="2">
    <citation type="submission" date="2025-08" db="UniProtKB">
        <authorList>
            <consortium name="Ensembl"/>
        </authorList>
    </citation>
    <scope>IDENTIFICATION</scope>
</reference>
<evidence type="ECO:0000256" key="8">
    <source>
        <dbReference type="ARBA" id="ARBA00022787"/>
    </source>
</evidence>
<evidence type="ECO:0000313" key="24">
    <source>
        <dbReference type="Ensembl" id="ENSMFAP00000054194.1"/>
    </source>
</evidence>
<dbReference type="InterPro" id="IPR032476">
    <property type="entry name" value="CPT_N"/>
</dbReference>
<dbReference type="InterPro" id="IPR039551">
    <property type="entry name" value="Cho/carn_acyl_trans"/>
</dbReference>
<keyword evidence="13 21" id="KW-0472">Membrane</keyword>
<accession>A0A7N9CUV3</accession>
<dbReference type="GO" id="GO:0006853">
    <property type="term" value="P:carnitine shuttle"/>
    <property type="evidence" value="ECO:0007669"/>
    <property type="project" value="Ensembl"/>
</dbReference>
<keyword evidence="25" id="KW-1185">Reference proteome</keyword>
<dbReference type="FunFam" id="3.30.559.70:FF:000001">
    <property type="entry name" value="Carnitine O-palmitoyltransferase 1, liver isoform"/>
    <property type="match status" value="1"/>
</dbReference>
<comment type="catalytic activity">
    <reaction evidence="19">
        <text>(R)-carnitine + hexadecanoyl-CoA = O-hexadecanoyl-(R)-carnitine + CoA</text>
        <dbReference type="Rhea" id="RHEA:12661"/>
        <dbReference type="ChEBI" id="CHEBI:16347"/>
        <dbReference type="ChEBI" id="CHEBI:17490"/>
        <dbReference type="ChEBI" id="CHEBI:57287"/>
        <dbReference type="ChEBI" id="CHEBI:57379"/>
        <dbReference type="EC" id="2.3.1.21"/>
    </reaction>
    <physiologicalReaction direction="left-to-right" evidence="19">
        <dbReference type="Rhea" id="RHEA:12662"/>
    </physiologicalReaction>
</comment>
<sequence>MAEAHQAVAFQFTVTPEGVDFRLSREALKHVYLSGINSWKKRLIRIKNGILRGVYPGSPTSWLVVVMATVGSSFCNVDVSLGLVGCIQRCLPQGRCGPYQTPQTRALLSMAIFSTGVWVTGIFFFRQTLKLLLSYHGWMFEMHGKTSNLTRIWAMCVRLLSSRHPMLYSFQTSLPKLPVPRVSATIQRYLESVRPLLDDEEYYRMEMLAKEFQNKTAPRLQKYLVLKSWWASNYVSDWWEEYIYLRGRSPLMVNSNYYVMDLVLIKNTDVQAARLGNIIHAMIMYRRKLDREEIKPVMALGIVPMCSYQMERMFNTTRVPGKETDVLQHLSDSRHVAVYHKGRFFKLWLYEGSRLLKPQDLEMQFQRILDDPSPPQPGEEKLAALTAGGRVEWAQARQAFFSSGKNKAALEAIERAAFFVALDEESYRYDPEDEASLSLYGKALLHGNCYNRWFDKSFTLISFKNGQLGLNAEHAWADAPIIGHLWEFVLGTDSFHLGYTETGHCLGKPNPALPPPTRLQWDIPKQCQAVIESSYQVAKALADDVELYCFQFLPFGKGLIKKCRTSPDAFVQIALQLAHFRDRGKFCLTYEASMTRMFREGRTETVRSCTSESTAFVQAMVEKSHAKADLRDLFQKAAKKHQNMYRLAMTGAGIDRHLFCLYLVSKYLGVSSPFLAEVSTVVGCVLCPTALLHPGLGPSHEGAQPVFCLAGSPEAPWRAGPAFLPTPQLGLRSWAQREQHPLRVVGVLVTGNRQTYDLSGGDSTTETSEAVAGRGRAEWGPGSSHKPYVACAKGTTGWWPGSSCTLSRTVPGSEYVADTTCRTGALGVWHLTGCGLHCRCSRNPGVSPPARSPNPRSACLTQSSTPITWVLEVALAL</sequence>
<dbReference type="PANTHER" id="PTHR22589:SF69">
    <property type="entry name" value="CARNITINE O-PALMITOYLTRANSFERASE 1, MUSCLE ISOFORM"/>
    <property type="match status" value="1"/>
</dbReference>
<dbReference type="SUPFAM" id="SSF52777">
    <property type="entry name" value="CoA-dependent acyltransferases"/>
    <property type="match status" value="2"/>
</dbReference>
<dbReference type="PROSITE" id="PS00439">
    <property type="entry name" value="ACYLTRANSF_C_1"/>
    <property type="match status" value="1"/>
</dbReference>
<reference evidence="24 25" key="1">
    <citation type="submission" date="2013-03" db="EMBL/GenBank/DDBJ databases">
        <authorList>
            <person name="Warren W."/>
            <person name="Wilson R.K."/>
        </authorList>
    </citation>
    <scope>NUCLEOTIDE SEQUENCE</scope>
</reference>
<dbReference type="Gene3D" id="3.30.559.70">
    <property type="entry name" value="Choline/Carnitine o-acyltransferase, domain 2"/>
    <property type="match status" value="1"/>
</dbReference>
<evidence type="ECO:0000256" key="10">
    <source>
        <dbReference type="ARBA" id="ARBA00022989"/>
    </source>
</evidence>
<dbReference type="InterPro" id="IPR042231">
    <property type="entry name" value="Cho/carn_acyl_trans_2"/>
</dbReference>
<dbReference type="GO" id="GO:0009637">
    <property type="term" value="P:response to blue light"/>
    <property type="evidence" value="ECO:0007669"/>
    <property type="project" value="Ensembl"/>
</dbReference>
<evidence type="ECO:0000256" key="16">
    <source>
        <dbReference type="ARBA" id="ARBA00041685"/>
    </source>
</evidence>
<keyword evidence="12" id="KW-0496">Mitochondrion</keyword>
<evidence type="ECO:0000256" key="14">
    <source>
        <dbReference type="ARBA" id="ARBA00023315"/>
    </source>
</evidence>
<protein>
    <recommendedName>
        <fullName evidence="15">Carnitine O-palmitoyltransferase 1, muscle isoform</fullName>
        <ecNumber evidence="4">2.3.1.21</ecNumber>
    </recommendedName>
    <alternativeName>
        <fullName evidence="16">Carnitine O-palmitoyltransferase I, muscle isoform</fullName>
    </alternativeName>
    <alternativeName>
        <fullName evidence="17">Carnitine palmitoyltransferase 1B</fullName>
    </alternativeName>
</protein>
<evidence type="ECO:0000256" key="7">
    <source>
        <dbReference type="ARBA" id="ARBA00022692"/>
    </source>
</evidence>
<keyword evidence="8" id="KW-1000">Mitochondrion outer membrane</keyword>
<dbReference type="GO" id="GO:0004095">
    <property type="term" value="F:carnitine O-palmitoyltransferase activity"/>
    <property type="evidence" value="ECO:0007669"/>
    <property type="project" value="UniProtKB-EC"/>
</dbReference>
<evidence type="ECO:0000256" key="13">
    <source>
        <dbReference type="ARBA" id="ARBA00023136"/>
    </source>
</evidence>
<evidence type="ECO:0000259" key="22">
    <source>
        <dbReference type="Pfam" id="PF00755"/>
    </source>
</evidence>
<comment type="similarity">
    <text evidence="3">Belongs to the carnitine/choline acetyltransferase family.</text>
</comment>
<dbReference type="Ensembl" id="ENSMFAT00000094925.1">
    <property type="protein sequence ID" value="ENSMFAP00000054194.1"/>
    <property type="gene ID" value="ENSMFAG00000023471.2"/>
</dbReference>
<dbReference type="InterPro" id="IPR023213">
    <property type="entry name" value="CAT-like_dom_sf"/>
</dbReference>
<dbReference type="EC" id="2.3.1.21" evidence="4"/>
<feature type="transmembrane region" description="Helical" evidence="21">
    <location>
        <begin position="106"/>
        <end position="125"/>
    </location>
</feature>
<evidence type="ECO:0000256" key="18">
    <source>
        <dbReference type="ARBA" id="ARBA00043926"/>
    </source>
</evidence>
<dbReference type="GeneTree" id="ENSGT01150000286917"/>
<dbReference type="GO" id="GO:0006635">
    <property type="term" value="P:fatty acid beta-oxidation"/>
    <property type="evidence" value="ECO:0007669"/>
    <property type="project" value="UniProtKB-UniPathway"/>
</dbReference>
<dbReference type="Gene3D" id="3.30.559.10">
    <property type="entry name" value="Chloramphenicol acetyltransferase-like domain"/>
    <property type="match status" value="1"/>
</dbReference>
<proteinExistence type="inferred from homology"/>
<keyword evidence="7 21" id="KW-0812">Transmembrane</keyword>
<dbReference type="PANTHER" id="PTHR22589">
    <property type="entry name" value="CARNITINE O-ACYLTRANSFERASE"/>
    <property type="match status" value="1"/>
</dbReference>
<evidence type="ECO:0000256" key="20">
    <source>
        <dbReference type="PIRSR" id="PIRSR600542-1"/>
    </source>
</evidence>
<dbReference type="AlphaFoldDB" id="A0A7N9CUV3"/>
<evidence type="ECO:0000313" key="25">
    <source>
        <dbReference type="Proteomes" id="UP000233100"/>
    </source>
</evidence>
<evidence type="ECO:0000256" key="4">
    <source>
        <dbReference type="ARBA" id="ARBA00013243"/>
    </source>
</evidence>